<evidence type="ECO:0000313" key="2">
    <source>
        <dbReference type="EMBL" id="DAD55459.1"/>
    </source>
</evidence>
<protein>
    <submittedName>
        <fullName evidence="2">Uncharacterized protein</fullName>
    </submittedName>
</protein>
<keyword evidence="1" id="KW-0472">Membrane</keyword>
<evidence type="ECO:0000256" key="1">
    <source>
        <dbReference type="SAM" id="Phobius"/>
    </source>
</evidence>
<sequence length="43" mass="5320">MLQWQTQNECWQICHVLRQYHFTIFTELLQDIVIIMATVFLQH</sequence>
<feature type="transmembrane region" description="Helical" evidence="1">
    <location>
        <begin position="20"/>
        <end position="41"/>
    </location>
</feature>
<name>A0A8D9PDV8_9CAUD</name>
<reference evidence="2" key="1">
    <citation type="journal article" date="2021" name="Proc. Natl. Acad. Sci. U.S.A.">
        <title>A Catalog of Tens of Thousands of Viruses from Human Metagenomes Reveals Hidden Associations with Chronic Diseases.</title>
        <authorList>
            <person name="Tisza M.J."/>
            <person name="Buck C.B."/>
        </authorList>
    </citation>
    <scope>NUCLEOTIDE SEQUENCE</scope>
    <source>
        <strain evidence="2">Ctjz83</strain>
    </source>
</reference>
<accession>A0A8D9PDV8</accession>
<proteinExistence type="predicted"/>
<organism evidence="2">
    <name type="scientific">Myoviridae sp. ctjz83</name>
    <dbReference type="NCBI Taxonomy" id="2826083"/>
    <lineage>
        <taxon>Viruses</taxon>
        <taxon>Duplodnaviria</taxon>
        <taxon>Heunggongvirae</taxon>
        <taxon>Uroviricota</taxon>
        <taxon>Caudoviricetes</taxon>
    </lineage>
</organism>
<keyword evidence="1" id="KW-1133">Transmembrane helix</keyword>
<keyword evidence="1" id="KW-0812">Transmembrane</keyword>
<dbReference type="EMBL" id="BK014725">
    <property type="protein sequence ID" value="DAD55459.1"/>
    <property type="molecule type" value="Genomic_DNA"/>
</dbReference>